<evidence type="ECO:0000313" key="4">
    <source>
        <dbReference type="Proteomes" id="UP000286907"/>
    </source>
</evidence>
<dbReference type="EMBL" id="SDWY01000002">
    <property type="protein sequence ID" value="MDN6900082.1"/>
    <property type="molecule type" value="Genomic_DNA"/>
</dbReference>
<reference evidence="3" key="3">
    <citation type="submission" date="2020-01" db="EMBL/GenBank/DDBJ databases">
        <authorList>
            <person name="Cousin F.J."/>
            <person name="Le Guellec R."/>
            <person name="Cretenet M."/>
        </authorList>
    </citation>
    <scope>NUCLEOTIDE SEQUENCE</scope>
    <source>
        <strain evidence="3">UCMA 15228</strain>
    </source>
</reference>
<dbReference type="Proteomes" id="UP000286907">
    <property type="component" value="Chromosome"/>
</dbReference>
<evidence type="ECO:0000313" key="3">
    <source>
        <dbReference type="EMBL" id="QAS69691.1"/>
    </source>
</evidence>
<keyword evidence="4" id="KW-1185">Reference proteome</keyword>
<evidence type="ECO:0000256" key="1">
    <source>
        <dbReference type="SAM" id="MobiDB-lite"/>
    </source>
</evidence>
<accession>A0AAJ1VQD9</accession>
<evidence type="ECO:0000313" key="5">
    <source>
        <dbReference type="Proteomes" id="UP001167919"/>
    </source>
</evidence>
<dbReference type="AlphaFoldDB" id="A0AAJ1VQD9"/>
<reference evidence="3 4" key="1">
    <citation type="journal article" date="2019" name="Syst. Appl. Microbiol.">
        <title>Oenococcus sicerae sp. nov., isolated from French cider.</title>
        <authorList>
            <person name="Cousin F.J."/>
            <person name="Le Guellec R."/>
            <person name="Chagnot C."/>
            <person name="Goux D."/>
            <person name="Dalmasso M."/>
            <person name="Laplace J.M."/>
            <person name="Cretenet M."/>
        </authorList>
    </citation>
    <scope>NUCLEOTIDE SEQUENCE [LARGE SCALE GENOMIC DNA]</scope>
    <source>
        <strain evidence="3 4">UCMA 15228</strain>
    </source>
</reference>
<dbReference type="EMBL" id="CP029684">
    <property type="protein sequence ID" value="QAS69691.1"/>
    <property type="molecule type" value="Genomic_DNA"/>
</dbReference>
<name>A0AAJ1VQD9_9LACO</name>
<sequence>MSSKNLTGKSPFNSFSAPRPVSHNQQKKNQLKRTAQLQQWAKGVEGVELPKAVKINGKA</sequence>
<feature type="region of interest" description="Disordered" evidence="1">
    <location>
        <begin position="1"/>
        <end position="36"/>
    </location>
</feature>
<proteinExistence type="predicted"/>
<feature type="compositionally biased region" description="Polar residues" evidence="1">
    <location>
        <begin position="1"/>
        <end position="24"/>
    </location>
</feature>
<gene>
    <name evidence="3" type="ORF">DLJ48_03740</name>
    <name evidence="2" type="ORF">EVC35_03565</name>
</gene>
<organism evidence="2 5">
    <name type="scientific">Oenococcus sicerae</name>
    <dbReference type="NCBI Taxonomy" id="2203724"/>
    <lineage>
        <taxon>Bacteria</taxon>
        <taxon>Bacillati</taxon>
        <taxon>Bacillota</taxon>
        <taxon>Bacilli</taxon>
        <taxon>Lactobacillales</taxon>
        <taxon>Lactobacillaceae</taxon>
        <taxon>Oenococcus</taxon>
    </lineage>
</organism>
<reference evidence="2" key="2">
    <citation type="submission" date="2019-01" db="EMBL/GenBank/DDBJ databases">
        <title>Oenococcus sicerae UCMA17102.</title>
        <authorList>
            <person name="Cousin F.J."/>
            <person name="Le Guellec R."/>
            <person name="Cretenet M."/>
        </authorList>
    </citation>
    <scope>NUCLEOTIDE SEQUENCE</scope>
    <source>
        <strain evidence="2">UCMA17102</strain>
    </source>
</reference>
<dbReference type="Proteomes" id="UP001167919">
    <property type="component" value="Unassembled WGS sequence"/>
</dbReference>
<protein>
    <submittedName>
        <fullName evidence="2">Uncharacterized protein</fullName>
    </submittedName>
</protein>
<evidence type="ECO:0000313" key="2">
    <source>
        <dbReference type="EMBL" id="MDN6900082.1"/>
    </source>
</evidence>
<dbReference type="RefSeq" id="WP_128686023.1">
    <property type="nucleotide sequence ID" value="NZ_CP029684.2"/>
</dbReference>